<gene>
    <name evidence="1" type="ORF">GCM10023196_036320</name>
</gene>
<comment type="caution">
    <text evidence="1">The sequence shown here is derived from an EMBL/GenBank/DDBJ whole genome shotgun (WGS) entry which is preliminary data.</text>
</comment>
<proteinExistence type="predicted"/>
<evidence type="ECO:0000313" key="1">
    <source>
        <dbReference type="EMBL" id="GAA4626761.1"/>
    </source>
</evidence>
<organism evidence="1 2">
    <name type="scientific">Actinoallomurus vinaceus</name>
    <dbReference type="NCBI Taxonomy" id="1080074"/>
    <lineage>
        <taxon>Bacteria</taxon>
        <taxon>Bacillati</taxon>
        <taxon>Actinomycetota</taxon>
        <taxon>Actinomycetes</taxon>
        <taxon>Streptosporangiales</taxon>
        <taxon>Thermomonosporaceae</taxon>
        <taxon>Actinoallomurus</taxon>
    </lineage>
</organism>
<dbReference type="EMBL" id="BAABHK010000004">
    <property type="protein sequence ID" value="GAA4626761.1"/>
    <property type="molecule type" value="Genomic_DNA"/>
</dbReference>
<name>A0ABP8UCS5_9ACTN</name>
<evidence type="ECO:0000313" key="2">
    <source>
        <dbReference type="Proteomes" id="UP001501442"/>
    </source>
</evidence>
<dbReference type="RefSeq" id="WP_345432017.1">
    <property type="nucleotide sequence ID" value="NZ_BAABHK010000004.1"/>
</dbReference>
<evidence type="ECO:0008006" key="3">
    <source>
        <dbReference type="Google" id="ProtNLM"/>
    </source>
</evidence>
<reference evidence="2" key="1">
    <citation type="journal article" date="2019" name="Int. J. Syst. Evol. Microbiol.">
        <title>The Global Catalogue of Microorganisms (GCM) 10K type strain sequencing project: providing services to taxonomists for standard genome sequencing and annotation.</title>
        <authorList>
            <consortium name="The Broad Institute Genomics Platform"/>
            <consortium name="The Broad Institute Genome Sequencing Center for Infectious Disease"/>
            <person name="Wu L."/>
            <person name="Ma J."/>
        </authorList>
    </citation>
    <scope>NUCLEOTIDE SEQUENCE [LARGE SCALE GENOMIC DNA]</scope>
    <source>
        <strain evidence="2">JCM 17939</strain>
    </source>
</reference>
<accession>A0ABP8UCS5</accession>
<dbReference type="Proteomes" id="UP001501442">
    <property type="component" value="Unassembled WGS sequence"/>
</dbReference>
<protein>
    <recommendedName>
        <fullName evidence="3">DUF35 domain-containing protein</fullName>
    </recommendedName>
</protein>
<sequence>MATTGIRVNSLVIYRGSFRDFHGILFRVTRVEDYFGDTRYTLAYRGEDDTVLLHVRPKSIRRVVAKDILWRTCQKCDANYWYERRWARPCPCCDTGAHYWRTTVLGVEIERAAEGWQRVNTPDGLHLGSVQETPNGWVHVGPQVSPRPTARPCKSRRTAVRRLLRECAAAGSITLNEGAVRV</sequence>
<keyword evidence="2" id="KW-1185">Reference proteome</keyword>